<evidence type="ECO:0008006" key="4">
    <source>
        <dbReference type="Google" id="ProtNLM"/>
    </source>
</evidence>
<keyword evidence="1" id="KW-0732">Signal</keyword>
<dbReference type="OrthoDB" id="10316982at2759"/>
<evidence type="ECO:0000256" key="1">
    <source>
        <dbReference type="SAM" id="SignalP"/>
    </source>
</evidence>
<feature type="signal peptide" evidence="1">
    <location>
        <begin position="1"/>
        <end position="20"/>
    </location>
</feature>
<feature type="chain" id="PRO_5007806873" description="SCP domain-containing protein" evidence="1">
    <location>
        <begin position="21"/>
        <end position="140"/>
    </location>
</feature>
<dbReference type="EMBL" id="LFZN01000008">
    <property type="protein sequence ID" value="KXT06069.1"/>
    <property type="molecule type" value="Genomic_DNA"/>
</dbReference>
<protein>
    <recommendedName>
        <fullName evidence="4">SCP domain-containing protein</fullName>
    </recommendedName>
</protein>
<dbReference type="Proteomes" id="UP000070133">
    <property type="component" value="Unassembled WGS sequence"/>
</dbReference>
<evidence type="ECO:0000313" key="2">
    <source>
        <dbReference type="EMBL" id="KXT06069.1"/>
    </source>
</evidence>
<proteinExistence type="predicted"/>
<evidence type="ECO:0000313" key="3">
    <source>
        <dbReference type="Proteomes" id="UP000070133"/>
    </source>
</evidence>
<gene>
    <name evidence="2" type="ORF">AC578_1404</name>
</gene>
<name>A0A139HUH8_9PEZI</name>
<organism evidence="2 3">
    <name type="scientific">Pseudocercospora eumusae</name>
    <dbReference type="NCBI Taxonomy" id="321146"/>
    <lineage>
        <taxon>Eukaryota</taxon>
        <taxon>Fungi</taxon>
        <taxon>Dikarya</taxon>
        <taxon>Ascomycota</taxon>
        <taxon>Pezizomycotina</taxon>
        <taxon>Dothideomycetes</taxon>
        <taxon>Dothideomycetidae</taxon>
        <taxon>Mycosphaerellales</taxon>
        <taxon>Mycosphaerellaceae</taxon>
        <taxon>Pseudocercospora</taxon>
    </lineage>
</organism>
<keyword evidence="3" id="KW-1185">Reference proteome</keyword>
<dbReference type="AlphaFoldDB" id="A0A139HUH8"/>
<accession>A0A139HUH8</accession>
<comment type="caution">
    <text evidence="2">The sequence shown here is derived from an EMBL/GenBank/DDBJ whole genome shotgun (WGS) entry which is preliminary data.</text>
</comment>
<sequence length="140" mass="15575">MQFKIIVATIAAFAVGSAIAGPVATPDELSIHSDKLDTRAKAPNNLIRAEAAPSVQQMQNSAKDFAHAHAGHKPNAYMLKAAQELGLQHQGFWNFPDADSSWSFWDCFNSYCWDQWPAQFDTWNVWCTDPSYGDWCGGYC</sequence>
<reference evidence="2 3" key="1">
    <citation type="submission" date="2015-07" db="EMBL/GenBank/DDBJ databases">
        <title>Comparative genomics of the Sigatoka disease complex on banana suggests a link between parallel evolutionary changes in Pseudocercospora fijiensis and Pseudocercospora eumusae and increased virulence on the banana host.</title>
        <authorList>
            <person name="Chang T.-C."/>
            <person name="Salvucci A."/>
            <person name="Crous P.W."/>
            <person name="Stergiopoulos I."/>
        </authorList>
    </citation>
    <scope>NUCLEOTIDE SEQUENCE [LARGE SCALE GENOMIC DNA]</scope>
    <source>
        <strain evidence="2 3">CBS 114824</strain>
    </source>
</reference>